<comment type="function">
    <text evidence="7">Part of the tripartite ATP-independent periplasmic (TRAP) transport system.</text>
</comment>
<comment type="similarity">
    <text evidence="7">Belongs to the TRAP transporter large permease family.</text>
</comment>
<feature type="transmembrane region" description="Helical" evidence="7">
    <location>
        <begin position="224"/>
        <end position="250"/>
    </location>
</feature>
<comment type="subunit">
    <text evidence="7">The complex comprises the extracytoplasmic solute receptor protein and the two transmembrane proteins.</text>
</comment>
<dbReference type="PANTHER" id="PTHR33362:SF7">
    <property type="entry name" value="SLL1103 PROTEIN"/>
    <property type="match status" value="1"/>
</dbReference>
<sequence length="443" mass="47070">MDMPFNEILALAMIGAFFLLLLVGLPVPICLAVTGFVFGYIGFGDMLFGLLPARIFGVVTNYTLLALPLFIFMGIMLERSKMAEDLLDVIGLAMGRLRGGMALAIVLVGVLMGAASGVVGATVVTVGLIALNPLIRRGYDKGVAAGVICASGTLGQIIPPSLVLILLADIMGESVGTLFAAALIPGLMLAGLFVAYILILGFVLPDKVPPIPLEERQAVSGRDLFIRVLKVVVPPLALIFLVLGSIIGGIAAPTEAAAMGAFGSILLALVSGRLSLKVMTEVVRGAFVTSAMVFFILIFAQVFSLAFRGLGGERLVQDAFAFVPGGIDGQLLFLMLLLFVLGFFLEWIEISYIALPLFLPVLHQSGVDLAWVAILVAVNLQTSFLTPPFGWALFFLKGVAPPELKTSDIYRGVIPFIVLQLFGLVLVYLFPSMALWLPDAIGW</sequence>
<proteinExistence type="inferred from homology"/>
<keyword evidence="5 7" id="KW-1133">Transmembrane helix</keyword>
<evidence type="ECO:0000256" key="3">
    <source>
        <dbReference type="ARBA" id="ARBA00022519"/>
    </source>
</evidence>
<dbReference type="PIRSF" id="PIRSF006066">
    <property type="entry name" value="HI0050"/>
    <property type="match status" value="1"/>
</dbReference>
<dbReference type="NCBIfam" id="TIGR00786">
    <property type="entry name" value="dctM"/>
    <property type="match status" value="1"/>
</dbReference>
<dbReference type="STRING" id="937218.SAMN06297251_10254"/>
<dbReference type="InterPro" id="IPR010656">
    <property type="entry name" value="DctM"/>
</dbReference>
<evidence type="ECO:0000313" key="10">
    <source>
        <dbReference type="Proteomes" id="UP000192656"/>
    </source>
</evidence>
<evidence type="ECO:0000256" key="6">
    <source>
        <dbReference type="ARBA" id="ARBA00023136"/>
    </source>
</evidence>
<name>A0A1W1YXF4_9HYPH</name>
<keyword evidence="3 7" id="KW-0997">Cell inner membrane</keyword>
<feature type="transmembrane region" description="Helical" evidence="7">
    <location>
        <begin position="101"/>
        <end position="131"/>
    </location>
</feature>
<evidence type="ECO:0000256" key="1">
    <source>
        <dbReference type="ARBA" id="ARBA00004429"/>
    </source>
</evidence>
<comment type="subcellular location">
    <subcellularLocation>
        <location evidence="1 7">Cell inner membrane</location>
        <topology evidence="1 7">Multi-pass membrane protein</topology>
    </subcellularLocation>
</comment>
<feature type="transmembrane region" description="Helical" evidence="7">
    <location>
        <begin position="55"/>
        <end position="77"/>
    </location>
</feature>
<feature type="domain" description="TRAP C4-dicarboxylate transport system permease DctM subunit" evidence="8">
    <location>
        <begin position="15"/>
        <end position="433"/>
    </location>
</feature>
<dbReference type="AlphaFoldDB" id="A0A1W1YXF4"/>
<keyword evidence="10" id="KW-1185">Reference proteome</keyword>
<keyword evidence="4 7" id="KW-0812">Transmembrane</keyword>
<dbReference type="Proteomes" id="UP000192656">
    <property type="component" value="Unassembled WGS sequence"/>
</dbReference>
<gene>
    <name evidence="9" type="ORF">SAMN06297251_10254</name>
</gene>
<evidence type="ECO:0000256" key="5">
    <source>
        <dbReference type="ARBA" id="ARBA00022989"/>
    </source>
</evidence>
<keyword evidence="7" id="KW-0813">Transport</keyword>
<dbReference type="Pfam" id="PF06808">
    <property type="entry name" value="DctM"/>
    <property type="match status" value="1"/>
</dbReference>
<dbReference type="PANTHER" id="PTHR33362">
    <property type="entry name" value="SIALIC ACID TRAP TRANSPORTER PERMEASE PROTEIN SIAT-RELATED"/>
    <property type="match status" value="1"/>
</dbReference>
<feature type="transmembrane region" description="Helical" evidence="7">
    <location>
        <begin position="256"/>
        <end position="274"/>
    </location>
</feature>
<reference evidence="9 10" key="1">
    <citation type="submission" date="2017-04" db="EMBL/GenBank/DDBJ databases">
        <authorList>
            <person name="Afonso C.L."/>
            <person name="Miller P.J."/>
            <person name="Scott M.A."/>
            <person name="Spackman E."/>
            <person name="Goraichik I."/>
            <person name="Dimitrov K.M."/>
            <person name="Suarez D.L."/>
            <person name="Swayne D.E."/>
        </authorList>
    </citation>
    <scope>NUCLEOTIDE SEQUENCE [LARGE SCALE GENOMIC DNA]</scope>
    <source>
        <strain evidence="9 10">CGMCC 1.10972</strain>
    </source>
</reference>
<feature type="transmembrane region" description="Helical" evidence="7">
    <location>
        <begin position="327"/>
        <end position="348"/>
    </location>
</feature>
<feature type="transmembrane region" description="Helical" evidence="7">
    <location>
        <begin position="143"/>
        <end position="167"/>
    </location>
</feature>
<dbReference type="GO" id="GO:0005886">
    <property type="term" value="C:plasma membrane"/>
    <property type="evidence" value="ECO:0007669"/>
    <property type="project" value="UniProtKB-SubCell"/>
</dbReference>
<protein>
    <recommendedName>
        <fullName evidence="7">TRAP transporter large permease protein</fullName>
    </recommendedName>
</protein>
<dbReference type="EMBL" id="FWXR01000002">
    <property type="protein sequence ID" value="SMC40762.1"/>
    <property type="molecule type" value="Genomic_DNA"/>
</dbReference>
<feature type="transmembrane region" description="Helical" evidence="7">
    <location>
        <begin position="369"/>
        <end position="394"/>
    </location>
</feature>
<accession>A0A1W1YXF4</accession>
<evidence type="ECO:0000256" key="2">
    <source>
        <dbReference type="ARBA" id="ARBA00022475"/>
    </source>
</evidence>
<evidence type="ECO:0000256" key="7">
    <source>
        <dbReference type="RuleBase" id="RU369079"/>
    </source>
</evidence>
<feature type="transmembrane region" description="Helical" evidence="7">
    <location>
        <begin position="179"/>
        <end position="204"/>
    </location>
</feature>
<feature type="transmembrane region" description="Helical" evidence="7">
    <location>
        <begin position="414"/>
        <end position="437"/>
    </location>
</feature>
<keyword evidence="6 7" id="KW-0472">Membrane</keyword>
<evidence type="ECO:0000259" key="8">
    <source>
        <dbReference type="Pfam" id="PF06808"/>
    </source>
</evidence>
<dbReference type="GO" id="GO:0022857">
    <property type="term" value="F:transmembrane transporter activity"/>
    <property type="evidence" value="ECO:0007669"/>
    <property type="project" value="UniProtKB-UniRule"/>
</dbReference>
<feature type="transmembrane region" description="Helical" evidence="7">
    <location>
        <begin position="286"/>
        <end position="307"/>
    </location>
</feature>
<keyword evidence="2" id="KW-1003">Cell membrane</keyword>
<feature type="transmembrane region" description="Helical" evidence="7">
    <location>
        <begin position="12"/>
        <end position="43"/>
    </location>
</feature>
<dbReference type="InterPro" id="IPR004681">
    <property type="entry name" value="TRAP_DctM"/>
</dbReference>
<organism evidence="9 10">
    <name type="scientific">Fulvimarina manganoxydans</name>
    <dbReference type="NCBI Taxonomy" id="937218"/>
    <lineage>
        <taxon>Bacteria</taxon>
        <taxon>Pseudomonadati</taxon>
        <taxon>Pseudomonadota</taxon>
        <taxon>Alphaproteobacteria</taxon>
        <taxon>Hyphomicrobiales</taxon>
        <taxon>Aurantimonadaceae</taxon>
        <taxon>Fulvimarina</taxon>
    </lineage>
</organism>
<evidence type="ECO:0000256" key="4">
    <source>
        <dbReference type="ARBA" id="ARBA00022692"/>
    </source>
</evidence>
<evidence type="ECO:0000313" key="9">
    <source>
        <dbReference type="EMBL" id="SMC40762.1"/>
    </source>
</evidence>